<keyword evidence="1" id="KW-0119">Carbohydrate metabolism</keyword>
<dbReference type="GO" id="GO:0016853">
    <property type="term" value="F:isomerase activity"/>
    <property type="evidence" value="ECO:0007669"/>
    <property type="project" value="UniProtKB-KW"/>
</dbReference>
<dbReference type="EMBL" id="RKHQ01000001">
    <property type="protein sequence ID" value="ROR96325.1"/>
    <property type="molecule type" value="Genomic_DNA"/>
</dbReference>
<evidence type="ECO:0000313" key="3">
    <source>
        <dbReference type="EMBL" id="ROR96325.1"/>
    </source>
</evidence>
<dbReference type="RefSeq" id="WP_245967914.1">
    <property type="nucleotide sequence ID" value="NZ_CALFQU010000004.1"/>
</dbReference>
<keyword evidence="3" id="KW-0413">Isomerase</keyword>
<dbReference type="InterPro" id="IPR036237">
    <property type="entry name" value="Xyl_isomerase-like_sf"/>
</dbReference>
<evidence type="ECO:0000259" key="2">
    <source>
        <dbReference type="Pfam" id="PF01261"/>
    </source>
</evidence>
<dbReference type="NCBIfam" id="NF009689">
    <property type="entry name" value="PRK13210.1"/>
    <property type="match status" value="1"/>
</dbReference>
<dbReference type="PANTHER" id="PTHR12110:SF53">
    <property type="entry name" value="BLR5974 PROTEIN"/>
    <property type="match status" value="1"/>
</dbReference>
<evidence type="ECO:0000313" key="4">
    <source>
        <dbReference type="Proteomes" id="UP000275356"/>
    </source>
</evidence>
<sequence>MADELDRAEPSARRPSAGVALGVYEKAMPRTNDWDALFGNAREAGYTFVDLSVDESPERIDRLAWEPAERRRVVEAAHRQEMALGALCLSAHRAIGPGSAHRHVRRRALAILLEAIDLCADLGVSLLQVAGYYAYYEPADPGARQRYVDVLRAGADHAARRGVLLGIENVDGTDITSIGAASRVCDDVGSAYLGLYPDVGNLAEQGLDVVEQLRAGHGRMFALHVKDTLPGHPRFVPMGNGIVPWEAAFAELARQEWSGRVLVEMWNDSEPDALEISSRAREFIVSRLTDAGIPLISPWDVDETLRFPAQLIALGDRE</sequence>
<protein>
    <submittedName>
        <fullName evidence="3">L-ribulose-5-phosphate 3-epimerase/hexulose-6-phosphate isomerase</fullName>
    </submittedName>
</protein>
<dbReference type="Pfam" id="PF01261">
    <property type="entry name" value="AP_endonuc_2"/>
    <property type="match status" value="1"/>
</dbReference>
<gene>
    <name evidence="3" type="ORF">EDD28_0908</name>
</gene>
<name>A0A3N2D957_9MICO</name>
<dbReference type="InterPro" id="IPR050312">
    <property type="entry name" value="IolE/XylAMocC-like"/>
</dbReference>
<dbReference type="PANTHER" id="PTHR12110">
    <property type="entry name" value="HYDROXYPYRUVATE ISOMERASE"/>
    <property type="match status" value="1"/>
</dbReference>
<dbReference type="Proteomes" id="UP000275356">
    <property type="component" value="Unassembled WGS sequence"/>
</dbReference>
<feature type="domain" description="Xylose isomerase-like TIM barrel" evidence="2">
    <location>
        <begin position="40"/>
        <end position="275"/>
    </location>
</feature>
<evidence type="ECO:0000256" key="1">
    <source>
        <dbReference type="ARBA" id="ARBA00023277"/>
    </source>
</evidence>
<dbReference type="SUPFAM" id="SSF51658">
    <property type="entry name" value="Xylose isomerase-like"/>
    <property type="match status" value="1"/>
</dbReference>
<organism evidence="3 4">
    <name type="scientific">Salana multivorans</name>
    <dbReference type="NCBI Taxonomy" id="120377"/>
    <lineage>
        <taxon>Bacteria</taxon>
        <taxon>Bacillati</taxon>
        <taxon>Actinomycetota</taxon>
        <taxon>Actinomycetes</taxon>
        <taxon>Micrococcales</taxon>
        <taxon>Beutenbergiaceae</taxon>
        <taxon>Salana</taxon>
    </lineage>
</organism>
<reference evidence="3 4" key="1">
    <citation type="submission" date="2018-11" db="EMBL/GenBank/DDBJ databases">
        <title>Sequencing the genomes of 1000 actinobacteria strains.</title>
        <authorList>
            <person name="Klenk H.-P."/>
        </authorList>
    </citation>
    <scope>NUCLEOTIDE SEQUENCE [LARGE SCALE GENOMIC DNA]</scope>
    <source>
        <strain evidence="3 4">DSM 13521</strain>
    </source>
</reference>
<comment type="caution">
    <text evidence="3">The sequence shown here is derived from an EMBL/GenBank/DDBJ whole genome shotgun (WGS) entry which is preliminary data.</text>
</comment>
<keyword evidence="4" id="KW-1185">Reference proteome</keyword>
<proteinExistence type="predicted"/>
<dbReference type="Gene3D" id="3.20.20.150">
    <property type="entry name" value="Divalent-metal-dependent TIM barrel enzymes"/>
    <property type="match status" value="1"/>
</dbReference>
<accession>A0A3N2D957</accession>
<dbReference type="AlphaFoldDB" id="A0A3N2D957"/>
<dbReference type="InterPro" id="IPR013022">
    <property type="entry name" value="Xyl_isomerase-like_TIM-brl"/>
</dbReference>